<keyword evidence="5" id="KW-0448">Lipopolysaccharide biosynthesis</keyword>
<keyword evidence="6" id="KW-1133">Transmembrane helix</keyword>
<protein>
    <submittedName>
        <fullName evidence="10">Unannotated protein</fullName>
    </submittedName>
</protein>
<accession>A0A6J6EI06</accession>
<dbReference type="InterPro" id="IPR050256">
    <property type="entry name" value="Glycosyltransferase_2"/>
</dbReference>
<dbReference type="InterPro" id="IPR029044">
    <property type="entry name" value="Nucleotide-diphossugar_trans"/>
</dbReference>
<evidence type="ECO:0000313" key="10">
    <source>
        <dbReference type="EMBL" id="CAB4575727.1"/>
    </source>
</evidence>
<keyword evidence="4" id="KW-0812">Transmembrane</keyword>
<evidence type="ECO:0000313" key="9">
    <source>
        <dbReference type="EMBL" id="CAB4569188.1"/>
    </source>
</evidence>
<evidence type="ECO:0000256" key="1">
    <source>
        <dbReference type="ARBA" id="ARBA00022475"/>
    </source>
</evidence>
<evidence type="ECO:0000256" key="4">
    <source>
        <dbReference type="ARBA" id="ARBA00022692"/>
    </source>
</evidence>
<keyword evidence="2" id="KW-0328">Glycosyltransferase</keyword>
<evidence type="ECO:0000313" key="11">
    <source>
        <dbReference type="EMBL" id="CAB4640421.1"/>
    </source>
</evidence>
<dbReference type="GO" id="GO:0099621">
    <property type="term" value="F:undecaprenyl-phosphate 4-deoxy-4-formamido-L-arabinose transferase activity"/>
    <property type="evidence" value="ECO:0007669"/>
    <property type="project" value="TreeGrafter"/>
</dbReference>
<dbReference type="EMBL" id="CAEZVV010000023">
    <property type="protein sequence ID" value="CAB4640421.1"/>
    <property type="molecule type" value="Genomic_DNA"/>
</dbReference>
<reference evidence="10" key="1">
    <citation type="submission" date="2020-05" db="EMBL/GenBank/DDBJ databases">
        <authorList>
            <person name="Chiriac C."/>
            <person name="Salcher M."/>
            <person name="Ghai R."/>
            <person name="Kavagutti S V."/>
        </authorList>
    </citation>
    <scope>NUCLEOTIDE SEQUENCE</scope>
</reference>
<organism evidence="10">
    <name type="scientific">freshwater metagenome</name>
    <dbReference type="NCBI Taxonomy" id="449393"/>
    <lineage>
        <taxon>unclassified sequences</taxon>
        <taxon>metagenomes</taxon>
        <taxon>ecological metagenomes</taxon>
    </lineage>
</organism>
<dbReference type="Gene3D" id="3.90.550.10">
    <property type="entry name" value="Spore Coat Polysaccharide Biosynthesis Protein SpsA, Chain A"/>
    <property type="match status" value="1"/>
</dbReference>
<keyword evidence="1" id="KW-1003">Cell membrane</keyword>
<evidence type="ECO:0000259" key="8">
    <source>
        <dbReference type="Pfam" id="PF00535"/>
    </source>
</evidence>
<dbReference type="EMBL" id="CAEZTG010000155">
    <property type="protein sequence ID" value="CAB4575727.1"/>
    <property type="molecule type" value="Genomic_DNA"/>
</dbReference>
<dbReference type="GO" id="GO:0009103">
    <property type="term" value="P:lipopolysaccharide biosynthetic process"/>
    <property type="evidence" value="ECO:0007669"/>
    <property type="project" value="UniProtKB-KW"/>
</dbReference>
<dbReference type="GO" id="GO:0005886">
    <property type="term" value="C:plasma membrane"/>
    <property type="evidence" value="ECO:0007669"/>
    <property type="project" value="TreeGrafter"/>
</dbReference>
<dbReference type="EMBL" id="CAEZTR010000016">
    <property type="protein sequence ID" value="CAB4569188.1"/>
    <property type="molecule type" value="Genomic_DNA"/>
</dbReference>
<feature type="domain" description="Glycosyltransferase 2-like" evidence="8">
    <location>
        <begin position="9"/>
        <end position="176"/>
    </location>
</feature>
<dbReference type="EMBL" id="CAEZXE010000021">
    <property type="protein sequence ID" value="CAB4671678.1"/>
    <property type="molecule type" value="Genomic_DNA"/>
</dbReference>
<dbReference type="CDD" id="cd04179">
    <property type="entry name" value="DPM_DPG-synthase_like"/>
    <property type="match status" value="1"/>
</dbReference>
<dbReference type="PANTHER" id="PTHR48090:SF3">
    <property type="entry name" value="UNDECAPRENYL-PHOSPHATE 4-DEOXY-4-FORMAMIDO-L-ARABINOSE TRANSFERASE"/>
    <property type="match status" value="1"/>
</dbReference>
<keyword evidence="7" id="KW-0472">Membrane</keyword>
<name>A0A6J6EI06_9ZZZZ</name>
<proteinExistence type="predicted"/>
<dbReference type="InterPro" id="IPR001173">
    <property type="entry name" value="Glyco_trans_2-like"/>
</dbReference>
<evidence type="ECO:0000256" key="5">
    <source>
        <dbReference type="ARBA" id="ARBA00022985"/>
    </source>
</evidence>
<evidence type="ECO:0000256" key="3">
    <source>
        <dbReference type="ARBA" id="ARBA00022679"/>
    </source>
</evidence>
<dbReference type="PANTHER" id="PTHR48090">
    <property type="entry name" value="UNDECAPRENYL-PHOSPHATE 4-DEOXY-4-FORMAMIDO-L-ARABINOSE TRANSFERASE-RELATED"/>
    <property type="match status" value="1"/>
</dbReference>
<dbReference type="Pfam" id="PF00535">
    <property type="entry name" value="Glycos_transf_2"/>
    <property type="match status" value="1"/>
</dbReference>
<evidence type="ECO:0000256" key="2">
    <source>
        <dbReference type="ARBA" id="ARBA00022676"/>
    </source>
</evidence>
<evidence type="ECO:0000256" key="7">
    <source>
        <dbReference type="ARBA" id="ARBA00023136"/>
    </source>
</evidence>
<dbReference type="SUPFAM" id="SSF53448">
    <property type="entry name" value="Nucleotide-diphospho-sugar transferases"/>
    <property type="match status" value="1"/>
</dbReference>
<dbReference type="AlphaFoldDB" id="A0A6J6EI06"/>
<sequence length="260" mass="29206">MANFESLTIFYPMWNEEETIGRAVAAAFDAGDALIEAGEIARYDVLIINDASTDSTGKIADEMAAADERVSVVHHETNRKLGGTLKTGFENAKGEIVLYTDADLPFDMAEVSKAVRLLRIYEADVVSAYRFDRTGEGGRRLVYSYVYNRLIQTVFGLRLRDMNFAFKLMRRSLLDNIELRSEGSFIDVELLARAQKLGFSIVQFGVDYFPRTRGISTLSSNSVIFKILREMYELRSELQALEPLPLEVRQPWNTGGGTSS</sequence>
<evidence type="ECO:0000313" key="12">
    <source>
        <dbReference type="EMBL" id="CAB4671678.1"/>
    </source>
</evidence>
<keyword evidence="3" id="KW-0808">Transferase</keyword>
<evidence type="ECO:0000256" key="6">
    <source>
        <dbReference type="ARBA" id="ARBA00022989"/>
    </source>
</evidence>
<gene>
    <name evidence="10" type="ORF">UFOPK1603_01431</name>
    <name evidence="9" type="ORF">UFOPK1711_00395</name>
    <name evidence="11" type="ORF">UFOPK2143_00598</name>
    <name evidence="12" type="ORF">UFOPK2350_00385</name>
</gene>